<evidence type="ECO:0000313" key="3">
    <source>
        <dbReference type="EMBL" id="MDM7854516.1"/>
    </source>
</evidence>
<protein>
    <submittedName>
        <fullName evidence="3">DUF1206 domain-containing protein</fullName>
    </submittedName>
</protein>
<dbReference type="EMBL" id="JAUCGQ010000001">
    <property type="protein sequence ID" value="MDM7854516.1"/>
    <property type="molecule type" value="Genomic_DNA"/>
</dbReference>
<keyword evidence="4" id="KW-1185">Reference proteome</keyword>
<feature type="transmembrane region" description="Helical" evidence="1">
    <location>
        <begin position="192"/>
        <end position="213"/>
    </location>
</feature>
<evidence type="ECO:0000313" key="4">
    <source>
        <dbReference type="Proteomes" id="UP001529338"/>
    </source>
</evidence>
<proteinExistence type="predicted"/>
<organism evidence="3 4">
    <name type="scientific">Cellulomonas alba</name>
    <dbReference type="NCBI Taxonomy" id="3053467"/>
    <lineage>
        <taxon>Bacteria</taxon>
        <taxon>Bacillati</taxon>
        <taxon>Actinomycetota</taxon>
        <taxon>Actinomycetes</taxon>
        <taxon>Micrococcales</taxon>
        <taxon>Cellulomonadaceae</taxon>
        <taxon>Cellulomonas</taxon>
    </lineage>
</organism>
<feature type="domain" description="DUF1206" evidence="2">
    <location>
        <begin position="190"/>
        <end position="258"/>
    </location>
</feature>
<gene>
    <name evidence="3" type="ORF">QRT04_06185</name>
</gene>
<feature type="domain" description="DUF1206" evidence="2">
    <location>
        <begin position="25"/>
        <end position="91"/>
    </location>
</feature>
<name>A0ABT7SE91_9CELL</name>
<feature type="domain" description="DUF1206" evidence="2">
    <location>
        <begin position="104"/>
        <end position="170"/>
    </location>
</feature>
<feature type="transmembrane region" description="Helical" evidence="1">
    <location>
        <begin position="21"/>
        <end position="46"/>
    </location>
</feature>
<evidence type="ECO:0000259" key="2">
    <source>
        <dbReference type="Pfam" id="PF06724"/>
    </source>
</evidence>
<accession>A0ABT7SE91</accession>
<comment type="caution">
    <text evidence="3">The sequence shown here is derived from an EMBL/GenBank/DDBJ whole genome shotgun (WGS) entry which is preliminary data.</text>
</comment>
<evidence type="ECO:0000256" key="1">
    <source>
        <dbReference type="SAM" id="Phobius"/>
    </source>
</evidence>
<feature type="transmembrane region" description="Helical" evidence="1">
    <location>
        <begin position="233"/>
        <end position="254"/>
    </location>
</feature>
<keyword evidence="1" id="KW-0472">Membrane</keyword>
<sequence length="261" mass="27093">MNGADVTRTARRVNDHPALVVLARLGYVASGVLHVVLGILALQIAWSSSSKSADQSGAFTTLGDQPLGAVTLWVVAVGFAGLAVWQATEAIGTWGGAGDRVKAGSKAVLYAVLAWTAAKFAMGTPSSSSQQSRDFTSTLMSKPGGRIAVAVVGLVIVGVAVYHVYKGWARKFLGDLRENPGRFVTAAGRLGYVAKGIALGILGVLFVVAAMKARPEKAGGLDTALRTLRGEPLGAVLLTIVAAGFLAYGVYSFARARYTRT</sequence>
<dbReference type="InterPro" id="IPR009597">
    <property type="entry name" value="DUF1206"/>
</dbReference>
<feature type="transmembrane region" description="Helical" evidence="1">
    <location>
        <begin position="66"/>
        <end position="87"/>
    </location>
</feature>
<feature type="transmembrane region" description="Helical" evidence="1">
    <location>
        <begin position="107"/>
        <end position="127"/>
    </location>
</feature>
<dbReference type="Pfam" id="PF06724">
    <property type="entry name" value="DUF1206"/>
    <property type="match status" value="3"/>
</dbReference>
<dbReference type="RefSeq" id="WP_289454289.1">
    <property type="nucleotide sequence ID" value="NZ_JAUCGQ010000001.1"/>
</dbReference>
<feature type="transmembrane region" description="Helical" evidence="1">
    <location>
        <begin position="147"/>
        <end position="165"/>
    </location>
</feature>
<dbReference type="Proteomes" id="UP001529338">
    <property type="component" value="Unassembled WGS sequence"/>
</dbReference>
<keyword evidence="1" id="KW-1133">Transmembrane helix</keyword>
<reference evidence="3 4" key="1">
    <citation type="submission" date="2023-06" db="EMBL/GenBank/DDBJ databases">
        <title>Cellulomonas sp. MW4 Whole genome sequence.</title>
        <authorList>
            <person name="Park S."/>
        </authorList>
    </citation>
    <scope>NUCLEOTIDE SEQUENCE [LARGE SCALE GENOMIC DNA]</scope>
    <source>
        <strain evidence="3 4">MW4</strain>
    </source>
</reference>
<keyword evidence="1" id="KW-0812">Transmembrane</keyword>